<name>A0ABT9KLK8_9ACTN</name>
<protein>
    <submittedName>
        <fullName evidence="1">Acyl-coenzyme A synthetase/AMP-(Fatty) acid ligase</fullName>
    </submittedName>
</protein>
<evidence type="ECO:0000313" key="2">
    <source>
        <dbReference type="Proteomes" id="UP001234880"/>
    </source>
</evidence>
<dbReference type="GO" id="GO:0016874">
    <property type="term" value="F:ligase activity"/>
    <property type="evidence" value="ECO:0007669"/>
    <property type="project" value="UniProtKB-KW"/>
</dbReference>
<dbReference type="SUPFAM" id="SSF56801">
    <property type="entry name" value="Acetyl-CoA synthetase-like"/>
    <property type="match status" value="1"/>
</dbReference>
<keyword evidence="2" id="KW-1185">Reference proteome</keyword>
<dbReference type="Proteomes" id="UP001234880">
    <property type="component" value="Unassembled WGS sequence"/>
</dbReference>
<comment type="caution">
    <text evidence="1">The sequence shown here is derived from an EMBL/GenBank/DDBJ whole genome shotgun (WGS) entry which is preliminary data.</text>
</comment>
<gene>
    <name evidence="1" type="ORF">JOF35_001551</name>
</gene>
<proteinExistence type="predicted"/>
<keyword evidence="1" id="KW-0436">Ligase</keyword>
<accession>A0ABT9KLK8</accession>
<dbReference type="InterPro" id="IPR045851">
    <property type="entry name" value="AMP-bd_C_sf"/>
</dbReference>
<organism evidence="1 2">
    <name type="scientific">Streptomyces demainii</name>
    <dbReference type="NCBI Taxonomy" id="588122"/>
    <lineage>
        <taxon>Bacteria</taxon>
        <taxon>Bacillati</taxon>
        <taxon>Actinomycetota</taxon>
        <taxon>Actinomycetes</taxon>
        <taxon>Kitasatosporales</taxon>
        <taxon>Streptomycetaceae</taxon>
        <taxon>Streptomyces</taxon>
    </lineage>
</organism>
<evidence type="ECO:0000313" key="1">
    <source>
        <dbReference type="EMBL" id="MDP9609274.1"/>
    </source>
</evidence>
<sequence>MEDDLISYVAGQVAPYKKVRRVEFTDFAPRSATGKILRRELRARERSSTAP</sequence>
<dbReference type="Gene3D" id="3.30.300.30">
    <property type="match status" value="1"/>
</dbReference>
<reference evidence="1 2" key="1">
    <citation type="submission" date="2023-07" db="EMBL/GenBank/DDBJ databases">
        <title>Sequencing the genomes of 1000 actinobacteria strains.</title>
        <authorList>
            <person name="Klenk H.-P."/>
        </authorList>
    </citation>
    <scope>NUCLEOTIDE SEQUENCE [LARGE SCALE GENOMIC DNA]</scope>
    <source>
        <strain evidence="1 2">DSM 41600</strain>
    </source>
</reference>
<dbReference type="EMBL" id="JAURUE010000001">
    <property type="protein sequence ID" value="MDP9609274.1"/>
    <property type="molecule type" value="Genomic_DNA"/>
</dbReference>